<gene>
    <name evidence="2" type="ORF">UV05_C0002G0008</name>
</gene>
<accession>A0A0G1BE89</accession>
<evidence type="ECO:0000313" key="3">
    <source>
        <dbReference type="Proteomes" id="UP000034875"/>
    </source>
</evidence>
<feature type="signal peptide" evidence="1">
    <location>
        <begin position="1"/>
        <end position="25"/>
    </location>
</feature>
<evidence type="ECO:0000256" key="1">
    <source>
        <dbReference type="SAM" id="SignalP"/>
    </source>
</evidence>
<dbReference type="Pfam" id="PF20067">
    <property type="entry name" value="SSL_N"/>
    <property type="match status" value="1"/>
</dbReference>
<dbReference type="InterPro" id="IPR011042">
    <property type="entry name" value="6-blade_b-propeller_TolB-like"/>
</dbReference>
<keyword evidence="1" id="KW-0732">Signal</keyword>
<evidence type="ECO:0000313" key="2">
    <source>
        <dbReference type="EMBL" id="KKS44676.1"/>
    </source>
</evidence>
<dbReference type="Proteomes" id="UP000034875">
    <property type="component" value="Unassembled WGS sequence"/>
</dbReference>
<protein>
    <recommendedName>
        <fullName evidence="4">NHL repeat containing protein</fullName>
    </recommendedName>
</protein>
<name>A0A0G1BE89_9BACT</name>
<sequence length="292" mass="30463">MLKLKVVSVAIVLVLLIGLTSQSNAAVQDLLVANEAGNSVLRYDGITGAALGAFVAAGSGGLTSPEDIKFGSDGNLYVACYSGTIKKYNGTTGAYIGNFVTAGSGGLANIIGMAFGPDNNLYVADFIGSSVKKYNGSTGAYMGDFVATGSGGLTNPRDIKFGPDGNLYIASMSTYSVKRYNGIKRYGFDGTYIDTFTLPGSYAGAGTYDLGNGPDGLLYAVEAAARVTRSAGTSPFLSLSFVPSAIVWTPFVPQTCEDIWLLNMGMATDLNEDCVVDFLDFAVMAQNWLVSN</sequence>
<evidence type="ECO:0008006" key="4">
    <source>
        <dbReference type="Google" id="ProtNLM"/>
    </source>
</evidence>
<dbReference type="EMBL" id="LCCZ01000002">
    <property type="protein sequence ID" value="KKS44676.1"/>
    <property type="molecule type" value="Genomic_DNA"/>
</dbReference>
<dbReference type="SUPFAM" id="SSF101898">
    <property type="entry name" value="NHL repeat"/>
    <property type="match status" value="1"/>
</dbReference>
<dbReference type="Gene3D" id="2.120.10.30">
    <property type="entry name" value="TolB, C-terminal domain"/>
    <property type="match status" value="1"/>
</dbReference>
<organism evidence="2 3">
    <name type="scientific">candidate division CPR1 bacterium GW2011_GWA2_42_17</name>
    <dbReference type="NCBI Taxonomy" id="1618341"/>
    <lineage>
        <taxon>Bacteria</taxon>
        <taxon>candidate division CPR1</taxon>
    </lineage>
</organism>
<dbReference type="AlphaFoldDB" id="A0A0G1BE89"/>
<reference evidence="2 3" key="1">
    <citation type="journal article" date="2015" name="Nature">
        <title>rRNA introns, odd ribosomes, and small enigmatic genomes across a large radiation of phyla.</title>
        <authorList>
            <person name="Brown C.T."/>
            <person name="Hug L.A."/>
            <person name="Thomas B.C."/>
            <person name="Sharon I."/>
            <person name="Castelle C.J."/>
            <person name="Singh A."/>
            <person name="Wilkins M.J."/>
            <person name="Williams K.H."/>
            <person name="Banfield J.F."/>
        </authorList>
    </citation>
    <scope>NUCLEOTIDE SEQUENCE [LARGE SCALE GENOMIC DNA]</scope>
</reference>
<proteinExistence type="predicted"/>
<feature type="chain" id="PRO_5002536044" description="NHL repeat containing protein" evidence="1">
    <location>
        <begin position="26"/>
        <end position="292"/>
    </location>
</feature>
<comment type="caution">
    <text evidence="2">The sequence shown here is derived from an EMBL/GenBank/DDBJ whole genome shotgun (WGS) entry which is preliminary data.</text>
</comment>